<feature type="region of interest" description="Disordered" evidence="1">
    <location>
        <begin position="1"/>
        <end position="27"/>
    </location>
</feature>
<comment type="caution">
    <text evidence="2">The sequence shown here is derived from an EMBL/GenBank/DDBJ whole genome shotgun (WGS) entry which is preliminary data.</text>
</comment>
<gene>
    <name evidence="2" type="ORF">Tco_0752138</name>
</gene>
<name>A0ABQ4Z8S3_9ASTR</name>
<feature type="compositionally biased region" description="Basic residues" evidence="1">
    <location>
        <begin position="1"/>
        <end position="10"/>
    </location>
</feature>
<feature type="compositionally biased region" description="Low complexity" evidence="1">
    <location>
        <begin position="14"/>
        <end position="27"/>
    </location>
</feature>
<feature type="compositionally biased region" description="Basic and acidic residues" evidence="1">
    <location>
        <begin position="76"/>
        <end position="87"/>
    </location>
</feature>
<proteinExistence type="predicted"/>
<reference evidence="2" key="2">
    <citation type="submission" date="2022-01" db="EMBL/GenBank/DDBJ databases">
        <authorList>
            <person name="Yamashiro T."/>
            <person name="Shiraishi A."/>
            <person name="Satake H."/>
            <person name="Nakayama K."/>
        </authorList>
    </citation>
    <scope>NUCLEOTIDE SEQUENCE</scope>
</reference>
<keyword evidence="3" id="KW-1185">Reference proteome</keyword>
<feature type="region of interest" description="Disordered" evidence="1">
    <location>
        <begin position="76"/>
        <end position="116"/>
    </location>
</feature>
<reference evidence="2" key="1">
    <citation type="journal article" date="2022" name="Int. J. Mol. Sci.">
        <title>Draft Genome of Tanacetum Coccineum: Genomic Comparison of Closely Related Tanacetum-Family Plants.</title>
        <authorList>
            <person name="Yamashiro T."/>
            <person name="Shiraishi A."/>
            <person name="Nakayama K."/>
            <person name="Satake H."/>
        </authorList>
    </citation>
    <scope>NUCLEOTIDE SEQUENCE</scope>
</reference>
<sequence>MAPKAPKRITRSNPAATAAPAATDTTTTPATVTVVGGLPDMIHGNVVASRPKTMQEAIGMANELIDKKINTIAERQADNKRKYDDTSKNNQHQSSKRQDVARAYTAGSSEKKPYGD</sequence>
<dbReference type="EMBL" id="BQNB010011062">
    <property type="protein sequence ID" value="GJS85597.1"/>
    <property type="molecule type" value="Genomic_DNA"/>
</dbReference>
<evidence type="ECO:0000313" key="3">
    <source>
        <dbReference type="Proteomes" id="UP001151760"/>
    </source>
</evidence>
<evidence type="ECO:0008006" key="4">
    <source>
        <dbReference type="Google" id="ProtNLM"/>
    </source>
</evidence>
<organism evidence="2 3">
    <name type="scientific">Tanacetum coccineum</name>
    <dbReference type="NCBI Taxonomy" id="301880"/>
    <lineage>
        <taxon>Eukaryota</taxon>
        <taxon>Viridiplantae</taxon>
        <taxon>Streptophyta</taxon>
        <taxon>Embryophyta</taxon>
        <taxon>Tracheophyta</taxon>
        <taxon>Spermatophyta</taxon>
        <taxon>Magnoliopsida</taxon>
        <taxon>eudicotyledons</taxon>
        <taxon>Gunneridae</taxon>
        <taxon>Pentapetalae</taxon>
        <taxon>asterids</taxon>
        <taxon>campanulids</taxon>
        <taxon>Asterales</taxon>
        <taxon>Asteraceae</taxon>
        <taxon>Asteroideae</taxon>
        <taxon>Anthemideae</taxon>
        <taxon>Anthemidinae</taxon>
        <taxon>Tanacetum</taxon>
    </lineage>
</organism>
<evidence type="ECO:0000256" key="1">
    <source>
        <dbReference type="SAM" id="MobiDB-lite"/>
    </source>
</evidence>
<protein>
    <recommendedName>
        <fullName evidence="4">Reverse transcriptase domain-containing protein</fullName>
    </recommendedName>
</protein>
<evidence type="ECO:0000313" key="2">
    <source>
        <dbReference type="EMBL" id="GJS85597.1"/>
    </source>
</evidence>
<accession>A0ABQ4Z8S3</accession>
<dbReference type="Proteomes" id="UP001151760">
    <property type="component" value="Unassembled WGS sequence"/>
</dbReference>